<dbReference type="Proteomes" id="UP001234297">
    <property type="component" value="Chromosome 8"/>
</dbReference>
<protein>
    <submittedName>
        <fullName evidence="1">Uncharacterized protein</fullName>
    </submittedName>
</protein>
<proteinExistence type="predicted"/>
<sequence length="120" mass="14120">MGDVKDEEQALQRQVEELTMPHDRQEALSDHGQCHGYSTDESDVNPFANRHTQNDSLVGRDWRALDFIKVDKPKFHGRLHPEEFLDWLNAIENYFDFKDILETQQVKLVATRFRGYASVW</sequence>
<reference evidence="1 2" key="1">
    <citation type="journal article" date="2022" name="Hortic Res">
        <title>A haplotype resolved chromosomal level avocado genome allows analysis of novel avocado genes.</title>
        <authorList>
            <person name="Nath O."/>
            <person name="Fletcher S.J."/>
            <person name="Hayward A."/>
            <person name="Shaw L.M."/>
            <person name="Masouleh A.K."/>
            <person name="Furtado A."/>
            <person name="Henry R.J."/>
            <person name="Mitter N."/>
        </authorList>
    </citation>
    <scope>NUCLEOTIDE SEQUENCE [LARGE SCALE GENOMIC DNA]</scope>
    <source>
        <strain evidence="2">cv. Hass</strain>
    </source>
</reference>
<name>A0ACC2LJ80_PERAE</name>
<accession>A0ACC2LJ80</accession>
<evidence type="ECO:0000313" key="2">
    <source>
        <dbReference type="Proteomes" id="UP001234297"/>
    </source>
</evidence>
<comment type="caution">
    <text evidence="1">The sequence shown here is derived from an EMBL/GenBank/DDBJ whole genome shotgun (WGS) entry which is preliminary data.</text>
</comment>
<evidence type="ECO:0000313" key="1">
    <source>
        <dbReference type="EMBL" id="KAJ8633276.1"/>
    </source>
</evidence>
<keyword evidence="2" id="KW-1185">Reference proteome</keyword>
<organism evidence="1 2">
    <name type="scientific">Persea americana</name>
    <name type="common">Avocado</name>
    <dbReference type="NCBI Taxonomy" id="3435"/>
    <lineage>
        <taxon>Eukaryota</taxon>
        <taxon>Viridiplantae</taxon>
        <taxon>Streptophyta</taxon>
        <taxon>Embryophyta</taxon>
        <taxon>Tracheophyta</taxon>
        <taxon>Spermatophyta</taxon>
        <taxon>Magnoliopsida</taxon>
        <taxon>Magnoliidae</taxon>
        <taxon>Laurales</taxon>
        <taxon>Lauraceae</taxon>
        <taxon>Persea</taxon>
    </lineage>
</organism>
<dbReference type="EMBL" id="CM056816">
    <property type="protein sequence ID" value="KAJ8633276.1"/>
    <property type="molecule type" value="Genomic_DNA"/>
</dbReference>
<gene>
    <name evidence="1" type="ORF">MRB53_026612</name>
</gene>